<sequence length="407" mass="41939">MLSRRRFFASRLVPLIAPRHAIASVYAGLFFGIGVFMPFFPIWLEGRGFDAAMIALALAVPQTVRLLTMPLGGVLADRSGRPRATLIGYALATALCFAGIAIAPNAAFILIGLGLTAIFWQPSLPVLDAYAVARRREGILDYGRVRLWGSMAFIGGNLVAGALLGGVVFGQVPRDAVIWLIVGASGAAALAAATLEEVKAPPRQEEGPPGGGLAGLAPVLLVGMAAAALAQGAHAVLYAFASIHWHARGLSDTVIGLLWSLGVIAEVVLFHFGTRVTRRLGAERLLLLGGATGVLRFGAMAFDPPTALLLLLQPLHAVTFGCTYLGTVELVARHAPPGRGASVQAMAAWATAIAMAGATLASGPLWQAFGTRAFLASAAFGALGALLALVAGRMRDDGAVAGRTGAG</sequence>
<evidence type="ECO:0000256" key="3">
    <source>
        <dbReference type="ARBA" id="ARBA00022475"/>
    </source>
</evidence>
<reference evidence="10 11" key="1">
    <citation type="submission" date="2019-07" db="EMBL/GenBank/DDBJ databases">
        <authorList>
            <person name="Grouzdev D.S."/>
        </authorList>
    </citation>
    <scope>NUCLEOTIDE SEQUENCE [LARGE SCALE GENOMIC DNA]</scope>
    <source>
        <strain evidence="10 11">3C</strain>
    </source>
</reference>
<evidence type="ECO:0000259" key="9">
    <source>
        <dbReference type="Pfam" id="PF12832"/>
    </source>
</evidence>
<gene>
    <name evidence="10" type="ORF">FO470_09770</name>
</gene>
<feature type="transmembrane region" description="Helical" evidence="8">
    <location>
        <begin position="145"/>
        <end position="170"/>
    </location>
</feature>
<dbReference type="InterPro" id="IPR036259">
    <property type="entry name" value="MFS_trans_sf"/>
</dbReference>
<name>A0ABY3DVJ8_9HYPH</name>
<feature type="domain" description="Major facilitator superfamily associated" evidence="9">
    <location>
        <begin position="25"/>
        <end position="374"/>
    </location>
</feature>
<keyword evidence="7 8" id="KW-0472">Membrane</keyword>
<dbReference type="PANTHER" id="PTHR23522">
    <property type="entry name" value="BLL5896 PROTEIN"/>
    <property type="match status" value="1"/>
</dbReference>
<dbReference type="PANTHER" id="PTHR23522:SF10">
    <property type="entry name" value="3-PHENYLPROPIONIC ACID TRANSPORTER-RELATED"/>
    <property type="match status" value="1"/>
</dbReference>
<evidence type="ECO:0000256" key="6">
    <source>
        <dbReference type="ARBA" id="ARBA00022989"/>
    </source>
</evidence>
<evidence type="ECO:0000256" key="2">
    <source>
        <dbReference type="ARBA" id="ARBA00022448"/>
    </source>
</evidence>
<dbReference type="PIRSF" id="PIRSF004925">
    <property type="entry name" value="HcaT"/>
    <property type="match status" value="1"/>
</dbReference>
<evidence type="ECO:0000256" key="5">
    <source>
        <dbReference type="ARBA" id="ARBA00022692"/>
    </source>
</evidence>
<dbReference type="Gene3D" id="1.20.1250.20">
    <property type="entry name" value="MFS general substrate transporter like domains"/>
    <property type="match status" value="2"/>
</dbReference>
<keyword evidence="6 8" id="KW-1133">Transmembrane helix</keyword>
<keyword evidence="4" id="KW-0997">Cell inner membrane</keyword>
<dbReference type="SUPFAM" id="SSF103473">
    <property type="entry name" value="MFS general substrate transporter"/>
    <property type="match status" value="1"/>
</dbReference>
<keyword evidence="11" id="KW-1185">Reference proteome</keyword>
<dbReference type="InterPro" id="IPR024989">
    <property type="entry name" value="MFS_assoc_dom"/>
</dbReference>
<keyword evidence="5 8" id="KW-0812">Transmembrane</keyword>
<evidence type="ECO:0000313" key="11">
    <source>
        <dbReference type="Proteomes" id="UP000315321"/>
    </source>
</evidence>
<accession>A0ABY3DVJ8</accession>
<feature type="transmembrane region" description="Helical" evidence="8">
    <location>
        <begin position="373"/>
        <end position="391"/>
    </location>
</feature>
<feature type="transmembrane region" description="Helical" evidence="8">
    <location>
        <begin position="253"/>
        <end position="273"/>
    </location>
</feature>
<dbReference type="EMBL" id="VMBP01000002">
    <property type="protein sequence ID" value="TSJ63237.1"/>
    <property type="molecule type" value="Genomic_DNA"/>
</dbReference>
<feature type="transmembrane region" description="Helical" evidence="8">
    <location>
        <begin position="21"/>
        <end position="40"/>
    </location>
</feature>
<evidence type="ECO:0000313" key="10">
    <source>
        <dbReference type="EMBL" id="TSJ63237.1"/>
    </source>
</evidence>
<feature type="transmembrane region" description="Helical" evidence="8">
    <location>
        <begin position="308"/>
        <end position="331"/>
    </location>
</feature>
<evidence type="ECO:0000256" key="4">
    <source>
        <dbReference type="ARBA" id="ARBA00022519"/>
    </source>
</evidence>
<evidence type="ECO:0000256" key="8">
    <source>
        <dbReference type="SAM" id="Phobius"/>
    </source>
</evidence>
<dbReference type="Proteomes" id="UP000315321">
    <property type="component" value="Unassembled WGS sequence"/>
</dbReference>
<comment type="caution">
    <text evidence="10">The sequence shown here is derived from an EMBL/GenBank/DDBJ whole genome shotgun (WGS) entry which is preliminary data.</text>
</comment>
<dbReference type="NCBIfam" id="NF037955">
    <property type="entry name" value="mfs"/>
    <property type="match status" value="1"/>
</dbReference>
<feature type="transmembrane region" description="Helical" evidence="8">
    <location>
        <begin position="216"/>
        <end position="241"/>
    </location>
</feature>
<dbReference type="InterPro" id="IPR026032">
    <property type="entry name" value="HcaT-like"/>
</dbReference>
<feature type="transmembrane region" description="Helical" evidence="8">
    <location>
        <begin position="343"/>
        <end position="361"/>
    </location>
</feature>
<keyword evidence="3" id="KW-1003">Cell membrane</keyword>
<dbReference type="Pfam" id="PF12832">
    <property type="entry name" value="MFS_1_like"/>
    <property type="match status" value="1"/>
</dbReference>
<feature type="transmembrane region" description="Helical" evidence="8">
    <location>
        <begin position="86"/>
        <end position="103"/>
    </location>
</feature>
<evidence type="ECO:0000256" key="7">
    <source>
        <dbReference type="ARBA" id="ARBA00023136"/>
    </source>
</evidence>
<comment type="subcellular location">
    <subcellularLocation>
        <location evidence="1">Cell inner membrane</location>
        <topology evidence="1">Multi-pass membrane protein</topology>
    </subcellularLocation>
</comment>
<proteinExistence type="predicted"/>
<keyword evidence="2" id="KW-0813">Transport</keyword>
<organism evidence="10 11">
    <name type="scientific">Ancylobacter moscoviensis</name>
    <dbReference type="NCBI Taxonomy" id="2597768"/>
    <lineage>
        <taxon>Bacteria</taxon>
        <taxon>Pseudomonadati</taxon>
        <taxon>Pseudomonadota</taxon>
        <taxon>Alphaproteobacteria</taxon>
        <taxon>Hyphomicrobiales</taxon>
        <taxon>Xanthobacteraceae</taxon>
        <taxon>Ancylobacter</taxon>
    </lineage>
</organism>
<feature type="transmembrane region" description="Helical" evidence="8">
    <location>
        <begin position="52"/>
        <end position="74"/>
    </location>
</feature>
<evidence type="ECO:0000256" key="1">
    <source>
        <dbReference type="ARBA" id="ARBA00004429"/>
    </source>
</evidence>
<feature type="transmembrane region" description="Helical" evidence="8">
    <location>
        <begin position="176"/>
        <end position="195"/>
    </location>
</feature>
<protein>
    <submittedName>
        <fullName evidence="10">MFS transporter</fullName>
    </submittedName>
</protein>